<dbReference type="Proteomes" id="UP001321520">
    <property type="component" value="Chromosome"/>
</dbReference>
<name>A0ABY9EBS7_9GAMM</name>
<evidence type="ECO:0000313" key="1">
    <source>
        <dbReference type="EMBL" id="WKD48231.1"/>
    </source>
</evidence>
<gene>
    <name evidence="1" type="ORF">M8T91_09790</name>
</gene>
<dbReference type="EMBL" id="CP098023">
    <property type="protein sequence ID" value="WKD48231.1"/>
    <property type="molecule type" value="Genomic_DNA"/>
</dbReference>
<organism evidence="1 2">
    <name type="scientific">Microbulbifer spongiae</name>
    <dbReference type="NCBI Taxonomy" id="2944933"/>
    <lineage>
        <taxon>Bacteria</taxon>
        <taxon>Pseudomonadati</taxon>
        <taxon>Pseudomonadota</taxon>
        <taxon>Gammaproteobacteria</taxon>
        <taxon>Cellvibrionales</taxon>
        <taxon>Microbulbiferaceae</taxon>
        <taxon>Microbulbifer</taxon>
    </lineage>
</organism>
<protein>
    <submittedName>
        <fullName evidence="1">Uncharacterized protein</fullName>
    </submittedName>
</protein>
<keyword evidence="2" id="KW-1185">Reference proteome</keyword>
<evidence type="ECO:0000313" key="2">
    <source>
        <dbReference type="Proteomes" id="UP001321520"/>
    </source>
</evidence>
<sequence length="113" mass="11780">MRSLAITFTLLFTIQYSIAEEHSGATLDRVSVSETGVAILWASSGWGSAANNDCSTDTGVLAFDTNNEGGKSMLSIALAAFMAGKTVSVFTSDTDCIAVSGLAPVIKRIDVIK</sequence>
<dbReference type="RefSeq" id="WP_301413901.1">
    <property type="nucleotide sequence ID" value="NZ_CP098023.1"/>
</dbReference>
<proteinExistence type="predicted"/>
<accession>A0ABY9EBS7</accession>
<reference evidence="1 2" key="1">
    <citation type="submission" date="2022-05" db="EMBL/GenBank/DDBJ databases">
        <title>Microbulbifer sp. nov., isolated from sponge.</title>
        <authorList>
            <person name="Gao L."/>
        </authorList>
    </citation>
    <scope>NUCLEOTIDE SEQUENCE [LARGE SCALE GENOMIC DNA]</scope>
    <source>
        <strain evidence="1 2">MI-G</strain>
    </source>
</reference>